<dbReference type="GO" id="GO:0001227">
    <property type="term" value="F:DNA-binding transcription repressor activity, RNA polymerase II-specific"/>
    <property type="evidence" value="ECO:0007669"/>
    <property type="project" value="Ensembl"/>
</dbReference>
<feature type="compositionally biased region" description="Basic and acidic residues" evidence="14">
    <location>
        <begin position="1230"/>
        <end position="1243"/>
    </location>
</feature>
<feature type="compositionally biased region" description="Polar residues" evidence="14">
    <location>
        <begin position="2190"/>
        <end position="2209"/>
    </location>
</feature>
<dbReference type="PROSITE" id="PS51811">
    <property type="entry name" value="ZF_CCHC_HIVEP"/>
    <property type="match status" value="1"/>
</dbReference>
<dbReference type="GO" id="GO:0005829">
    <property type="term" value="C:cytosol"/>
    <property type="evidence" value="ECO:0007669"/>
    <property type="project" value="Ensembl"/>
</dbReference>
<feature type="domain" description="C2H2-type" evidence="15">
    <location>
        <begin position="417"/>
        <end position="440"/>
    </location>
</feature>
<evidence type="ECO:0000256" key="2">
    <source>
        <dbReference type="ARBA" id="ARBA00022553"/>
    </source>
</evidence>
<evidence type="ECO:0000256" key="1">
    <source>
        <dbReference type="ARBA" id="ARBA00004123"/>
    </source>
</evidence>
<feature type="compositionally biased region" description="Polar residues" evidence="14">
    <location>
        <begin position="1707"/>
        <end position="1732"/>
    </location>
</feature>
<dbReference type="Pfam" id="PF00096">
    <property type="entry name" value="zf-C2H2"/>
    <property type="match status" value="3"/>
</dbReference>
<feature type="compositionally biased region" description="Polar residues" evidence="14">
    <location>
        <begin position="2563"/>
        <end position="2594"/>
    </location>
</feature>
<feature type="compositionally biased region" description="Basic and acidic residues" evidence="14">
    <location>
        <begin position="1166"/>
        <end position="1176"/>
    </location>
</feature>
<feature type="region of interest" description="Disordered" evidence="14">
    <location>
        <begin position="1001"/>
        <end position="1043"/>
    </location>
</feature>
<dbReference type="GO" id="GO:0045944">
    <property type="term" value="P:positive regulation of transcription by RNA polymerase II"/>
    <property type="evidence" value="ECO:0007669"/>
    <property type="project" value="Ensembl"/>
</dbReference>
<feature type="compositionally biased region" description="Polar residues" evidence="14">
    <location>
        <begin position="1378"/>
        <end position="1390"/>
    </location>
</feature>
<dbReference type="OMA" id="EGKQDCH"/>
<feature type="compositionally biased region" description="Polar residues" evidence="14">
    <location>
        <begin position="1029"/>
        <end position="1043"/>
    </location>
</feature>
<feature type="domain" description="C2H2-type" evidence="15">
    <location>
        <begin position="2099"/>
        <end position="2124"/>
    </location>
</feature>
<keyword evidence="18" id="KW-1185">Reference proteome</keyword>
<keyword evidence="10" id="KW-0539">Nucleus</keyword>
<proteinExistence type="predicted"/>
<keyword evidence="6" id="KW-0862">Zinc</keyword>
<dbReference type="Proteomes" id="UP000233220">
    <property type="component" value="Unplaced"/>
</dbReference>
<reference evidence="17" key="2">
    <citation type="submission" date="2025-09" db="UniProtKB">
        <authorList>
            <consortium name="Ensembl"/>
        </authorList>
    </citation>
    <scope>IDENTIFICATION</scope>
</reference>
<evidence type="ECO:0000259" key="16">
    <source>
        <dbReference type="PROSITE" id="PS51811"/>
    </source>
</evidence>
<keyword evidence="3" id="KW-0479">Metal-binding</keyword>
<dbReference type="PANTHER" id="PTHR45944:SF3">
    <property type="entry name" value="ZINC FINGER PROTEIN 40"/>
    <property type="match status" value="1"/>
</dbReference>
<keyword evidence="8" id="KW-0238">DNA-binding</keyword>
<feature type="compositionally biased region" description="Polar residues" evidence="14">
    <location>
        <begin position="1144"/>
        <end position="1155"/>
    </location>
</feature>
<feature type="region of interest" description="Disordered" evidence="14">
    <location>
        <begin position="2563"/>
        <end position="2621"/>
    </location>
</feature>
<comment type="subunit">
    <text evidence="11">Interacts with UTP4.</text>
</comment>
<evidence type="ECO:0000256" key="5">
    <source>
        <dbReference type="ARBA" id="ARBA00022771"/>
    </source>
</evidence>
<dbReference type="FunFam" id="3.30.160.60:FF:000594">
    <property type="entry name" value="Transcription factor HIVEP2"/>
    <property type="match status" value="1"/>
</dbReference>
<dbReference type="InterPro" id="IPR034729">
    <property type="entry name" value="Znf_CCHC_HIVEP"/>
</dbReference>
<feature type="compositionally biased region" description="Basic and acidic residues" evidence="14">
    <location>
        <begin position="600"/>
        <end position="620"/>
    </location>
</feature>
<feature type="region of interest" description="Disordered" evidence="14">
    <location>
        <begin position="2138"/>
        <end position="2228"/>
    </location>
</feature>
<feature type="compositionally biased region" description="Polar residues" evidence="14">
    <location>
        <begin position="582"/>
        <end position="591"/>
    </location>
</feature>
<dbReference type="Ensembl" id="ENSSBOT00000019849.1">
    <property type="protein sequence ID" value="ENSSBOP00000003890.1"/>
    <property type="gene ID" value="ENSSBOG00000017977.1"/>
</dbReference>
<feature type="region of interest" description="Disordered" evidence="14">
    <location>
        <begin position="1700"/>
        <end position="1732"/>
    </location>
</feature>
<feature type="region of interest" description="Disordered" evidence="14">
    <location>
        <begin position="1661"/>
        <end position="1680"/>
    </location>
</feature>
<feature type="region of interest" description="Disordered" evidence="14">
    <location>
        <begin position="1512"/>
        <end position="1531"/>
    </location>
</feature>
<feature type="compositionally biased region" description="Polar residues" evidence="14">
    <location>
        <begin position="1118"/>
        <end position="1130"/>
    </location>
</feature>
<feature type="region of interest" description="Disordered" evidence="14">
    <location>
        <begin position="1857"/>
        <end position="1887"/>
    </location>
</feature>
<evidence type="ECO:0000256" key="14">
    <source>
        <dbReference type="SAM" id="MobiDB-lite"/>
    </source>
</evidence>
<feature type="region of interest" description="Disordered" evidence="14">
    <location>
        <begin position="205"/>
        <end position="233"/>
    </location>
</feature>
<dbReference type="GO" id="GO:0005739">
    <property type="term" value="C:mitochondrion"/>
    <property type="evidence" value="ECO:0007669"/>
    <property type="project" value="Ensembl"/>
</dbReference>
<evidence type="ECO:0000256" key="11">
    <source>
        <dbReference type="ARBA" id="ARBA00065386"/>
    </source>
</evidence>
<feature type="domain" description="CCHC HIVEP-type" evidence="16">
    <location>
        <begin position="940"/>
        <end position="970"/>
    </location>
</feature>
<dbReference type="InterPro" id="IPR013087">
    <property type="entry name" value="Znf_C2H2_type"/>
</dbReference>
<feature type="compositionally biased region" description="Polar residues" evidence="14">
    <location>
        <begin position="1661"/>
        <end position="1671"/>
    </location>
</feature>
<keyword evidence="2" id="KW-0597">Phosphoprotein</keyword>
<dbReference type="STRING" id="39432.ENSSBOP00000003890"/>
<dbReference type="Gene3D" id="3.30.160.60">
    <property type="entry name" value="Classic Zinc Finger"/>
    <property type="match status" value="4"/>
</dbReference>
<feature type="region of interest" description="Disordered" evidence="14">
    <location>
        <begin position="2247"/>
        <end position="2293"/>
    </location>
</feature>
<dbReference type="PROSITE" id="PS00028">
    <property type="entry name" value="ZINC_FINGER_C2H2_1"/>
    <property type="match status" value="3"/>
</dbReference>
<evidence type="ECO:0000259" key="15">
    <source>
        <dbReference type="PROSITE" id="PS50157"/>
    </source>
</evidence>
<evidence type="ECO:0000313" key="17">
    <source>
        <dbReference type="Ensembl" id="ENSSBOP00000003890.1"/>
    </source>
</evidence>
<feature type="compositionally biased region" description="Basic and acidic residues" evidence="14">
    <location>
        <begin position="2147"/>
        <end position="2158"/>
    </location>
</feature>
<sequence length="2708" mass="294434">EPCSKKNIIEAKLSEVNQVAGVKGTSESLKGVKRKKIVAENHLKKIPKSPLRNPLQAKHKQNTEESSFTVLHSASESPKKQNYISVKNGKQFTKQNGETPGIIAEASKSEESVSPKKPLFLQHSSELRRWRSEGTDPAKFSVLGEPCDSNSLSSKTRTDNSECISSCGTVSPSYTNTAFDVLLKAMEPELSTLSQKGSSCAIKTEKLRPNKTARSPSKLKNSSMDVPNQTSQELVAESQSSCTSYTVHVSATQKNEQGTVQSAPHLYHQHEHFVPKSNQHNQQVPACSGFTGSLINLQNQENAKLEQVYNIAVTSSVGLASPSSRSQVTPQNQQTDSASPLSISPANSTQSPPTPVYNSTHVASVVNQSVEQMCNLLLKDQKPKKQGKYICEYCNRACAKPSVLLKHIRSHTGERPYPCVTCGFSFKTKSNLYKHKKSHAHTIKLGLVLQPDAGGLFLSHESPKALSIHSDIEDSGESEEEGTTDERQHDLGAMELQPVHIIKRTSNAETLLKSGFTPSNPENVVGDFLVQDKSSESQAVTELPKVVVHPVTVSPLRTDSPKAVDPKAELSSAQKQKDLQVINVQSLSANMPQGGISRLETNEKSHRKGDTNPLEGKQDSHVGAVHAQLQRQQATDYSQEQQGKLLSPRSLGSTDSGYFSRSESADQTVSPPTPFARTLPSTEQDSVRSNGPSAARVSTSSAPSALPTGEKALLLPGQMRPPLATKTLEERISKLISDNEALVDDKQLDSVKPRRTSLSRRGSIDSPKSYIFKDSFQFDLKPVGRRTSSSSDIPKSPFTPTEKSKQVFLLSVPSLDCLPITRSNSMPTTGYSAVPANIIPPPHPLRGSQSFDDKIGAFYDDVFVSGPNTPVPQSGHPRTLVRQAAIEDSSANESHVLGTGQSLDESHQGCHASGETVSVRSKALAQGPHTEKKKSHQGRGTMFECETCRNRYRKLENFENHKKFYCSELHGPKTKVAVREPEHAPVPGGPQPQILHYRVAGSTGVWEQTPQIRKRRKMKSVGDDDELQQNESGTSPKSSEGLQFQNALGSAPSLSKHNVTIRSDPQHKNTQLQNSQIQLVARGPEQTVDPKLSTMMEQQISSAAQDKTELQRHRTGISVIQHTNSLSRPNSFDKPEPFERASPVSFQELNRTGKSGSLKVIGISQEEGRPSRDGSHPHQLAPSDTLRGELQESSRKSPSERHVLGQPSRLVRQHNIQVPEILVTEEPDRDLEAQGHDQEKSEKFSWPQRSETLSKLPTEKLPPKKKRLRLAEIEHSSTESSFDSTLSRSLSRESSLSQTSSFSASLDIEDISKTEASPKVDFLNKAEFLVIPAGLNTLNVPGSHREMRRAASEQINCTQMSMEVSDLRSKSFDCGSVTPPQTIPLTESQPPSSPRMGVAGHVPLLERRRGPLVRQISLNIAPDSHLSPLNPTSFQNIALPSVNAVPYQGPQLTSTSLAEFSAHTLYSQTQVKDLQAETSNSSSTSIFPVQQLCETNLLNQIHTPLSHQSAQLSLQVSTQGGKPDASSALSGSSKSEDCFAPKYQLHCQVFTSGPSCSSNPAHSLPNQVMSDPVATDRCVTSAVLPTKLIDTMSNSHPLIPPELRSLGSQVQKVPSSFMLPVRLQSNVPAYCFATLTSLPQILVTQDLSNQPICQANHSVVPNSEEQNSVPTLQKGHHNALPNPEKEFVCENVLSEISQNSSLSESSPITQKISVGRLSPQQESSASSKRMLSPANSLDIAMEKHQKRAKDENGAVCATDVRPSEPLGSRANEPSKQKKPVLVRQVCTTEPLDSVILEKDVFSQPEISNEAVNLTNVLPADNSLSGCSKFVVIEPISELQEFENIKSSTSLTLTVRNSPVPSENTLISPLKCTDNNQEGKSPGVKNQGDKVNIQEQSQQPVTSLSLFNTRDTQQLAFPSLKTTTNFTWCYLLRQKSLHLPQKDQKTSAYTDWTVSSSNPNPLGLPTKVALSLLNSKQNTGKSLYCQAITTHSKSDLLVYSSKWKSNLSKRALGNQKSTVVEFSSKDASEINSEQDKENSLIKSEPRRIKIFDGGYKSNEEYVYVRGRGRGKYICEECGIRCKKPSMLKKHIRTHTDVRPYHCTYCNFSFKTKGNLTKHMKSKAHSKKCVDLGVSVGLIDEQDTEESDEKQRFSYERSGYDLEESDGPDEDDNENEDDDEDSQAESVLSAAPSVTASPQHLPSRSSLQDSVSADEDSRITDGFSGVHTDPMDILPRALLTKMTVLSTAQSDYSRKTLSPGKARQRTARDENDTIPSVDASRSPEAAPRSPCHQMSVDYPESEEILKSSVAGKAIAVTQSPSSVRLPPAATEHSTQTAAGMPSVASPHPDPQEQKQQITLQPTPGLPSPQTHLFSHLPLHSQQQSRTPYNMVPVGGIHVVPTGLTYSTFVPLPAGPVQLTIPAVSVVHRTLGTPRDTVTEVSGTTNPAGVTELSNVVPCIPIGQIRVPGLQNLSTPGLQSLPSLSMETVNIVGLANTNMAPQVHPPGLALNAVGLQVLTANPSPQSSPAPQAHIPGLQILNIALPTLIPSVSQVTVDAQGASEMPASQSKVCETQPKQTSVAGANQVGRTESPQGSPEVQRENAKKVLNPPAPAGDQARLDGPSQMGTEKAALANHMKPKPELTSVQGQPVSTSQPLLKAQAEVFAKTSGQQTLSPDRQVPRPTALPRRQPTVHFSDVSSDDDEDRLVIAT</sequence>
<evidence type="ECO:0000256" key="6">
    <source>
        <dbReference type="ARBA" id="ARBA00022833"/>
    </source>
</evidence>
<feature type="compositionally biased region" description="Polar residues" evidence="14">
    <location>
        <begin position="629"/>
        <end position="670"/>
    </location>
</feature>
<keyword evidence="7" id="KW-0805">Transcription regulation</keyword>
<keyword evidence="5 13" id="KW-0863">Zinc-finger</keyword>
<feature type="compositionally biased region" description="Polar residues" evidence="14">
    <location>
        <begin position="212"/>
        <end position="233"/>
    </location>
</feature>
<dbReference type="FunFam" id="3.30.160.60:FF:001151">
    <property type="entry name" value="zinc finger homeobox protein 3"/>
    <property type="match status" value="1"/>
</dbReference>
<reference evidence="17" key="1">
    <citation type="submission" date="2025-08" db="UniProtKB">
        <authorList>
            <consortium name="Ensembl"/>
        </authorList>
    </citation>
    <scope>IDENTIFICATION</scope>
</reference>
<dbReference type="GO" id="GO:0008270">
    <property type="term" value="F:zinc ion binding"/>
    <property type="evidence" value="ECO:0007669"/>
    <property type="project" value="UniProtKB-KW"/>
</dbReference>
<dbReference type="PROSITE" id="PS50157">
    <property type="entry name" value="ZINC_FINGER_C2H2_2"/>
    <property type="match status" value="4"/>
</dbReference>
<feature type="compositionally biased region" description="Acidic residues" evidence="14">
    <location>
        <begin position="2159"/>
        <end position="2181"/>
    </location>
</feature>
<evidence type="ECO:0000256" key="3">
    <source>
        <dbReference type="ARBA" id="ARBA00022723"/>
    </source>
</evidence>
<accession>A0A2K6S915</accession>
<protein>
    <recommendedName>
        <fullName evidence="12">Zinc finger protein 40</fullName>
    </recommendedName>
</protein>
<feature type="region of interest" description="Disordered" evidence="14">
    <location>
        <begin position="556"/>
        <end position="720"/>
    </location>
</feature>
<feature type="domain" description="C2H2-type" evidence="15">
    <location>
        <begin position="389"/>
        <end position="416"/>
    </location>
</feature>
<evidence type="ECO:0000256" key="12">
    <source>
        <dbReference type="ARBA" id="ARBA00068197"/>
    </source>
</evidence>
<feature type="region of interest" description="Disordered" evidence="14">
    <location>
        <begin position="48"/>
        <end position="81"/>
    </location>
</feature>
<feature type="region of interest" description="Disordered" evidence="14">
    <location>
        <begin position="1377"/>
        <end position="1396"/>
    </location>
</feature>
<dbReference type="SUPFAM" id="SSF57667">
    <property type="entry name" value="beta-beta-alpha zinc fingers"/>
    <property type="match status" value="3"/>
</dbReference>
<feature type="compositionally biased region" description="Basic and acidic residues" evidence="14">
    <location>
        <begin position="559"/>
        <end position="568"/>
    </location>
</feature>
<feature type="region of interest" description="Disordered" evidence="14">
    <location>
        <begin position="1118"/>
        <end position="1266"/>
    </location>
</feature>
<feature type="compositionally biased region" description="Basic and acidic residues" evidence="14">
    <location>
        <begin position="1186"/>
        <end position="1203"/>
    </location>
</feature>
<feature type="compositionally biased region" description="Polar residues" evidence="14">
    <location>
        <begin position="679"/>
        <end position="703"/>
    </location>
</feature>
<keyword evidence="4" id="KW-0677">Repeat</keyword>
<dbReference type="SMART" id="SM00355">
    <property type="entry name" value="ZnF_C2H2"/>
    <property type="match status" value="5"/>
</dbReference>
<feature type="compositionally biased region" description="Polar residues" evidence="14">
    <location>
        <begin position="2351"/>
        <end position="2370"/>
    </location>
</feature>
<feature type="region of interest" description="Disordered" evidence="14">
    <location>
        <begin position="468"/>
        <end position="496"/>
    </location>
</feature>
<evidence type="ECO:0000313" key="18">
    <source>
        <dbReference type="Proteomes" id="UP000233220"/>
    </source>
</evidence>
<feature type="compositionally biased region" description="Acidic residues" evidence="14">
    <location>
        <begin position="473"/>
        <end position="483"/>
    </location>
</feature>
<feature type="domain" description="C2H2-type" evidence="15">
    <location>
        <begin position="2071"/>
        <end position="2098"/>
    </location>
</feature>
<feature type="region of interest" description="Disordered" evidence="14">
    <location>
        <begin position="320"/>
        <end position="358"/>
    </location>
</feature>
<feature type="region of interest" description="Disordered" evidence="14">
    <location>
        <begin position="2664"/>
        <end position="2708"/>
    </location>
</feature>
<evidence type="ECO:0000256" key="7">
    <source>
        <dbReference type="ARBA" id="ARBA00023015"/>
    </source>
</evidence>
<evidence type="ECO:0000256" key="8">
    <source>
        <dbReference type="ARBA" id="ARBA00023125"/>
    </source>
</evidence>
<organism evidence="17 18">
    <name type="scientific">Saimiri boliviensis boliviensis</name>
    <name type="common">Bolivian squirrel monkey</name>
    <dbReference type="NCBI Taxonomy" id="39432"/>
    <lineage>
        <taxon>Eukaryota</taxon>
        <taxon>Metazoa</taxon>
        <taxon>Chordata</taxon>
        <taxon>Craniata</taxon>
        <taxon>Vertebrata</taxon>
        <taxon>Euteleostomi</taxon>
        <taxon>Mammalia</taxon>
        <taxon>Eutheria</taxon>
        <taxon>Euarchontoglires</taxon>
        <taxon>Primates</taxon>
        <taxon>Haplorrhini</taxon>
        <taxon>Platyrrhini</taxon>
        <taxon>Cebidae</taxon>
        <taxon>Saimiriinae</taxon>
        <taxon>Saimiri</taxon>
    </lineage>
</organism>
<dbReference type="InterPro" id="IPR036236">
    <property type="entry name" value="Znf_C2H2_sf"/>
</dbReference>
<dbReference type="InterPro" id="IPR051969">
    <property type="entry name" value="Zinc-finger_DNA-bd_regulators"/>
</dbReference>
<dbReference type="FunFam" id="3.30.160.60:FF:000033">
    <property type="entry name" value="Immunodeficiency virus type I enhancer binding protein 1"/>
    <property type="match status" value="1"/>
</dbReference>
<dbReference type="GO" id="GO:0000978">
    <property type="term" value="F:RNA polymerase II cis-regulatory region sequence-specific DNA binding"/>
    <property type="evidence" value="ECO:0007669"/>
    <property type="project" value="Ensembl"/>
</dbReference>
<gene>
    <name evidence="17" type="primary">HIVEP1</name>
</gene>
<feature type="compositionally biased region" description="Polar residues" evidence="14">
    <location>
        <begin position="1857"/>
        <end position="1878"/>
    </location>
</feature>
<name>A0A2K6S915_SAIBB</name>
<dbReference type="GO" id="GO:0030509">
    <property type="term" value="P:BMP signaling pathway"/>
    <property type="evidence" value="ECO:0007669"/>
    <property type="project" value="Ensembl"/>
</dbReference>
<keyword evidence="9" id="KW-0804">Transcription</keyword>
<dbReference type="GO" id="GO:0016604">
    <property type="term" value="C:nuclear body"/>
    <property type="evidence" value="ECO:0007669"/>
    <property type="project" value="Ensembl"/>
</dbReference>
<evidence type="ECO:0000256" key="13">
    <source>
        <dbReference type="PROSITE-ProRule" id="PRU00042"/>
    </source>
</evidence>
<comment type="subcellular location">
    <subcellularLocation>
        <location evidence="1">Nucleus</location>
    </subcellularLocation>
</comment>
<feature type="compositionally biased region" description="Polar residues" evidence="14">
    <location>
        <begin position="64"/>
        <end position="81"/>
    </location>
</feature>
<feature type="region of interest" description="Disordered" evidence="14">
    <location>
        <begin position="2318"/>
        <end position="2370"/>
    </location>
</feature>
<evidence type="ECO:0000256" key="10">
    <source>
        <dbReference type="ARBA" id="ARBA00023242"/>
    </source>
</evidence>
<evidence type="ECO:0000256" key="9">
    <source>
        <dbReference type="ARBA" id="ARBA00023163"/>
    </source>
</evidence>
<dbReference type="PANTHER" id="PTHR45944">
    <property type="entry name" value="SCHNURRI, ISOFORM F"/>
    <property type="match status" value="1"/>
</dbReference>
<evidence type="ECO:0000256" key="4">
    <source>
        <dbReference type="ARBA" id="ARBA00022737"/>
    </source>
</evidence>
<feature type="region of interest" description="Disordered" evidence="14">
    <location>
        <begin position="1758"/>
        <end position="1778"/>
    </location>
</feature>
<dbReference type="GeneTree" id="ENSGT00940000158242"/>